<dbReference type="InterPro" id="IPR014729">
    <property type="entry name" value="Rossmann-like_a/b/a_fold"/>
</dbReference>
<evidence type="ECO:0000313" key="7">
    <source>
        <dbReference type="Proteomes" id="UP001527202"/>
    </source>
</evidence>
<reference evidence="5 6" key="1">
    <citation type="submission" date="2018-01" db="EMBL/GenBank/DDBJ databases">
        <title>The whole genome sequencing and assembly of Paenibacillus chitinolyticus KCCM 41400 strain.</title>
        <authorList>
            <person name="Kim J.-Y."/>
            <person name="Park M.-K."/>
            <person name="Lee Y.-J."/>
            <person name="Yi H."/>
            <person name="Bahn Y.-S."/>
            <person name="Kim J.F."/>
            <person name="Lee D.-W."/>
        </authorList>
    </citation>
    <scope>NUCLEOTIDE SEQUENCE [LARGE SCALE GENOMIC DNA]</scope>
    <source>
        <strain evidence="5 6">KCCM 41400</strain>
    </source>
</reference>
<protein>
    <submittedName>
        <fullName evidence="4">Adenylyltransferase/cytidyltransferase family protein</fullName>
    </submittedName>
    <submittedName>
        <fullName evidence="5">HldE family cytidylyltransferase</fullName>
    </submittedName>
</protein>
<organism evidence="5 6">
    <name type="scientific">Paenibacillus chitinolyticus</name>
    <dbReference type="NCBI Taxonomy" id="79263"/>
    <lineage>
        <taxon>Bacteria</taxon>
        <taxon>Bacillati</taxon>
        <taxon>Bacillota</taxon>
        <taxon>Bacilli</taxon>
        <taxon>Bacillales</taxon>
        <taxon>Paenibacillaceae</taxon>
        <taxon>Paenibacillus</taxon>
    </lineage>
</organism>
<dbReference type="EMBL" id="CP026520">
    <property type="protein sequence ID" value="QAV17318.1"/>
    <property type="molecule type" value="Genomic_DNA"/>
</dbReference>
<evidence type="ECO:0000313" key="4">
    <source>
        <dbReference type="EMBL" id="MCY9595553.1"/>
    </source>
</evidence>
<evidence type="ECO:0000259" key="3">
    <source>
        <dbReference type="Pfam" id="PF01467"/>
    </source>
</evidence>
<dbReference type="Proteomes" id="UP001527202">
    <property type="component" value="Unassembled WGS sequence"/>
</dbReference>
<evidence type="ECO:0000256" key="1">
    <source>
        <dbReference type="ARBA" id="ARBA00022679"/>
    </source>
</evidence>
<dbReference type="InterPro" id="IPR050385">
    <property type="entry name" value="Archaeal_FAD_synthase"/>
</dbReference>
<keyword evidence="2 5" id="KW-0548">Nucleotidyltransferase</keyword>
<dbReference type="AlphaFoldDB" id="A0A410WSE7"/>
<gene>
    <name evidence="4" type="ORF">M5X16_07205</name>
    <name evidence="5" type="ORF">PC41400_06430</name>
</gene>
<name>A0A410WSE7_9BACL</name>
<dbReference type="PANTHER" id="PTHR43793">
    <property type="entry name" value="FAD SYNTHASE"/>
    <property type="match status" value="1"/>
</dbReference>
<feature type="domain" description="Cytidyltransferase-like" evidence="3">
    <location>
        <begin position="28"/>
        <end position="151"/>
    </location>
</feature>
<reference evidence="4 7" key="2">
    <citation type="submission" date="2022-05" db="EMBL/GenBank/DDBJ databases">
        <title>Genome Sequencing of Bee-Associated Microbes.</title>
        <authorList>
            <person name="Dunlap C."/>
        </authorList>
    </citation>
    <scope>NUCLEOTIDE SEQUENCE [LARGE SCALE GENOMIC DNA]</scope>
    <source>
        <strain evidence="4 7">NRRL B-23120</strain>
    </source>
</reference>
<proteinExistence type="predicted"/>
<dbReference type="GO" id="GO:0016779">
    <property type="term" value="F:nucleotidyltransferase activity"/>
    <property type="evidence" value="ECO:0007669"/>
    <property type="project" value="UniProtKB-KW"/>
</dbReference>
<dbReference type="EMBL" id="JAMDMJ010000008">
    <property type="protein sequence ID" value="MCY9595553.1"/>
    <property type="molecule type" value="Genomic_DNA"/>
</dbReference>
<dbReference type="KEGG" id="pchi:PC41400_06430"/>
<dbReference type="Pfam" id="PF01467">
    <property type="entry name" value="CTP_transf_like"/>
    <property type="match status" value="1"/>
</dbReference>
<evidence type="ECO:0000313" key="5">
    <source>
        <dbReference type="EMBL" id="QAV17318.1"/>
    </source>
</evidence>
<dbReference type="OrthoDB" id="9802794at2"/>
<dbReference type="SUPFAM" id="SSF52374">
    <property type="entry name" value="Nucleotidylyl transferase"/>
    <property type="match status" value="1"/>
</dbReference>
<keyword evidence="1 5" id="KW-0808">Transferase</keyword>
<dbReference type="NCBIfam" id="TIGR00125">
    <property type="entry name" value="cyt_tran_rel"/>
    <property type="match status" value="1"/>
</dbReference>
<sequence>MADLPELKAELARVRAGKSGERTKTVVMAGGCFDIFHIGHLDYLQAARGMGDILVVAVNSDASVRRIKSRPPVFEAGQRAGIVAALEAVDHVFIFGEDDCCESLRVIRPDFFVKGWDYKDKTFPEMAAAREIGCEIKIAGEDKKSSSSRLRSILRGERRFL</sequence>
<keyword evidence="7" id="KW-1185">Reference proteome</keyword>
<dbReference type="Proteomes" id="UP000288943">
    <property type="component" value="Chromosome"/>
</dbReference>
<dbReference type="RefSeq" id="WP_042229625.1">
    <property type="nucleotide sequence ID" value="NZ_CP026520.1"/>
</dbReference>
<dbReference type="Gene3D" id="3.40.50.620">
    <property type="entry name" value="HUPs"/>
    <property type="match status" value="1"/>
</dbReference>
<evidence type="ECO:0000313" key="6">
    <source>
        <dbReference type="Proteomes" id="UP000288943"/>
    </source>
</evidence>
<accession>A0A410WSE7</accession>
<dbReference type="PANTHER" id="PTHR43793:SF2">
    <property type="entry name" value="BIFUNCTIONAL PROTEIN HLDE"/>
    <property type="match status" value="1"/>
</dbReference>
<dbReference type="GeneID" id="95374454"/>
<dbReference type="InterPro" id="IPR004821">
    <property type="entry name" value="Cyt_trans-like"/>
</dbReference>
<evidence type="ECO:0000256" key="2">
    <source>
        <dbReference type="ARBA" id="ARBA00022695"/>
    </source>
</evidence>